<reference evidence="2" key="2">
    <citation type="submission" date="2025-09" db="UniProtKB">
        <authorList>
            <consortium name="Ensembl"/>
        </authorList>
    </citation>
    <scope>IDENTIFICATION</scope>
</reference>
<reference evidence="2" key="1">
    <citation type="submission" date="2025-08" db="UniProtKB">
        <authorList>
            <consortium name="Ensembl"/>
        </authorList>
    </citation>
    <scope>IDENTIFICATION</scope>
</reference>
<evidence type="ECO:0000313" key="2">
    <source>
        <dbReference type="Ensembl" id="ENSPMEP00000028913.1"/>
    </source>
</evidence>
<protein>
    <submittedName>
        <fullName evidence="2">Uncharacterized protein</fullName>
    </submittedName>
</protein>
<organism evidence="2 3">
    <name type="scientific">Poecilia mexicana</name>
    <dbReference type="NCBI Taxonomy" id="48701"/>
    <lineage>
        <taxon>Eukaryota</taxon>
        <taxon>Metazoa</taxon>
        <taxon>Chordata</taxon>
        <taxon>Craniata</taxon>
        <taxon>Vertebrata</taxon>
        <taxon>Euteleostomi</taxon>
        <taxon>Actinopterygii</taxon>
        <taxon>Neopterygii</taxon>
        <taxon>Teleostei</taxon>
        <taxon>Neoteleostei</taxon>
        <taxon>Acanthomorphata</taxon>
        <taxon>Ovalentaria</taxon>
        <taxon>Atherinomorphae</taxon>
        <taxon>Cyprinodontiformes</taxon>
        <taxon>Poeciliidae</taxon>
        <taxon>Poeciliinae</taxon>
        <taxon>Poecilia</taxon>
    </lineage>
</organism>
<feature type="transmembrane region" description="Helical" evidence="1">
    <location>
        <begin position="26"/>
        <end position="46"/>
    </location>
</feature>
<name>A0A3B3YP41_9TELE</name>
<evidence type="ECO:0000313" key="3">
    <source>
        <dbReference type="Proteomes" id="UP000261480"/>
    </source>
</evidence>
<dbReference type="Ensembl" id="ENSPMET00000019499.1">
    <property type="protein sequence ID" value="ENSPMEP00000028913.1"/>
    <property type="gene ID" value="ENSPMEG00000014307.1"/>
</dbReference>
<keyword evidence="1" id="KW-0812">Transmembrane</keyword>
<proteinExistence type="predicted"/>
<keyword evidence="3" id="KW-1185">Reference proteome</keyword>
<keyword evidence="1" id="KW-0472">Membrane</keyword>
<dbReference type="AlphaFoldDB" id="A0A3B3YP41"/>
<dbReference type="PROSITE" id="PS51257">
    <property type="entry name" value="PROKAR_LIPOPROTEIN"/>
    <property type="match status" value="1"/>
</dbReference>
<evidence type="ECO:0000256" key="1">
    <source>
        <dbReference type="SAM" id="Phobius"/>
    </source>
</evidence>
<dbReference type="Proteomes" id="UP000261480">
    <property type="component" value="Unplaced"/>
</dbReference>
<keyword evidence="1" id="KW-1133">Transmembrane helix</keyword>
<sequence length="75" mass="8658">MPSLNRGCFLLYQHHPSSIFACLPTLLFALTSATFTLYTCLVFLPLDHLQNFQKYKTTILFSTISCKMLKEKRPN</sequence>
<accession>A0A3B3YP41</accession>